<evidence type="ECO:0000313" key="6">
    <source>
        <dbReference type="Proteomes" id="UP000265497"/>
    </source>
</evidence>
<proteinExistence type="predicted"/>
<dbReference type="SUPFAM" id="SSF56784">
    <property type="entry name" value="HAD-like"/>
    <property type="match status" value="1"/>
</dbReference>
<dbReference type="NCBIfam" id="TIGR01484">
    <property type="entry name" value="HAD-SF-IIB"/>
    <property type="match status" value="1"/>
</dbReference>
<dbReference type="GO" id="GO:0000287">
    <property type="term" value="F:magnesium ion binding"/>
    <property type="evidence" value="ECO:0007669"/>
    <property type="project" value="TreeGrafter"/>
</dbReference>
<dbReference type="OrthoDB" id="9814970at2"/>
<keyword evidence="5" id="KW-1185">Reference proteome</keyword>
<dbReference type="CDD" id="cd07516">
    <property type="entry name" value="HAD_Pase"/>
    <property type="match status" value="1"/>
</dbReference>
<dbReference type="Proteomes" id="UP000045051">
    <property type="component" value="Unassembled WGS sequence"/>
</dbReference>
<dbReference type="InterPro" id="IPR006379">
    <property type="entry name" value="HAD-SF_hydro_IIB"/>
</dbReference>
<dbReference type="InterPro" id="IPR036412">
    <property type="entry name" value="HAD-like_sf"/>
</dbReference>
<evidence type="ECO:0000313" key="4">
    <source>
        <dbReference type="Proteomes" id="UP000038200"/>
    </source>
</evidence>
<dbReference type="PANTHER" id="PTHR10000:SF8">
    <property type="entry name" value="HAD SUPERFAMILY HYDROLASE-LIKE, TYPE 3"/>
    <property type="match status" value="1"/>
</dbReference>
<dbReference type="PANTHER" id="PTHR10000">
    <property type="entry name" value="PHOSPHOSERINE PHOSPHATASE"/>
    <property type="match status" value="1"/>
</dbReference>
<evidence type="ECO:0000313" key="1">
    <source>
        <dbReference type="EMBL" id="CEN46729.1"/>
    </source>
</evidence>
<dbReference type="PROSITE" id="PS01228">
    <property type="entry name" value="COF_1"/>
    <property type="match status" value="1"/>
</dbReference>
<dbReference type="Gene3D" id="3.30.1240.10">
    <property type="match status" value="1"/>
</dbReference>
<dbReference type="Proteomes" id="UP000038200">
    <property type="component" value="Unassembled WGS sequence"/>
</dbReference>
<dbReference type="AlphaFoldDB" id="A0A0B7IL67"/>
<reference evidence="4 5" key="1">
    <citation type="submission" date="2015-01" db="EMBL/GenBank/DDBJ databases">
        <authorList>
            <person name="MANFREDI Pablo"/>
        </authorList>
    </citation>
    <scope>NUCLEOTIDE SEQUENCE [LARGE SCALE GENOMIC DNA]</scope>
    <source>
        <strain evidence="1 5">CcD38</strain>
        <strain evidence="2 4">CcD93</strain>
    </source>
</reference>
<dbReference type="STRING" id="1848903.CCAND38_370073"/>
<evidence type="ECO:0000313" key="2">
    <source>
        <dbReference type="EMBL" id="CEN50722.1"/>
    </source>
</evidence>
<accession>A0A0B7IL67</accession>
<dbReference type="EMBL" id="CDOI01000148">
    <property type="protein sequence ID" value="CEN46729.1"/>
    <property type="molecule type" value="Genomic_DNA"/>
</dbReference>
<evidence type="ECO:0000313" key="3">
    <source>
        <dbReference type="EMBL" id="RIY36620.1"/>
    </source>
</evidence>
<dbReference type="NCBIfam" id="TIGR00099">
    <property type="entry name" value="Cof-subfamily"/>
    <property type="match status" value="1"/>
</dbReference>
<evidence type="ECO:0000313" key="5">
    <source>
        <dbReference type="Proteomes" id="UP000045051"/>
    </source>
</evidence>
<gene>
    <name evidence="1" type="ORF">CCAND38_370073</name>
    <name evidence="2" type="ORF">CCAND93_120050</name>
    <name evidence="3" type="ORF">CKY20_06710</name>
</gene>
<dbReference type="GeneID" id="97263633"/>
<reference evidence="3 6" key="2">
    <citation type="submission" date="2017-08" db="EMBL/GenBank/DDBJ databases">
        <title>Capnocytophaga canis 17-158 assembly.</title>
        <authorList>
            <person name="Gulvik C.A."/>
        </authorList>
    </citation>
    <scope>NUCLEOTIDE SEQUENCE [LARGE SCALE GENOMIC DNA]</scope>
    <source>
        <strain evidence="3 6">17-158</strain>
    </source>
</reference>
<dbReference type="Gene3D" id="3.40.50.1000">
    <property type="entry name" value="HAD superfamily/HAD-like"/>
    <property type="match status" value="1"/>
</dbReference>
<dbReference type="EMBL" id="NSDI01000005">
    <property type="protein sequence ID" value="RIY36620.1"/>
    <property type="molecule type" value="Genomic_DNA"/>
</dbReference>
<dbReference type="InterPro" id="IPR023214">
    <property type="entry name" value="HAD_sf"/>
</dbReference>
<sequence length="273" mass="31532">MDCKIIFSDVDGTLLNGERTISESTIYEVNRLKDTVPFILVSSRMPRQMRYLQNLLKTIDYPMIAYNGALVLSDDGQVLHSTEIDITLVEQIVQLNEQQFNGKIHISLYHNDLWYVPDYDFWAQREENNTKTTPEIRSNSQVITDWKEQNIGAHKIMLMGDAMLIEEMFTILNSQFGQNLHIYRAKDTYIEVSDLKVSKLTGIRVLLEHKYPFTLDESMAFGDNYNDLEMLQGVKYGIAVGNARQEVKKIAYGVTFHHKEDGVARYLASFFHS</sequence>
<dbReference type="Pfam" id="PF08282">
    <property type="entry name" value="Hydrolase_3"/>
    <property type="match status" value="1"/>
</dbReference>
<keyword evidence="2" id="KW-0378">Hydrolase</keyword>
<dbReference type="SFLD" id="SFLDG01140">
    <property type="entry name" value="C2.B:_Phosphomannomutase_and_P"/>
    <property type="match status" value="1"/>
</dbReference>
<dbReference type="GO" id="GO:0016791">
    <property type="term" value="F:phosphatase activity"/>
    <property type="evidence" value="ECO:0007669"/>
    <property type="project" value="UniProtKB-ARBA"/>
</dbReference>
<dbReference type="EMBL" id="CDOL01000024">
    <property type="protein sequence ID" value="CEN50722.1"/>
    <property type="molecule type" value="Genomic_DNA"/>
</dbReference>
<dbReference type="InterPro" id="IPR000150">
    <property type="entry name" value="Cof"/>
</dbReference>
<dbReference type="Proteomes" id="UP000265497">
    <property type="component" value="Unassembled WGS sequence"/>
</dbReference>
<name>A0A0B7IL67_9FLAO</name>
<dbReference type="GO" id="GO:0005829">
    <property type="term" value="C:cytosol"/>
    <property type="evidence" value="ECO:0007669"/>
    <property type="project" value="TreeGrafter"/>
</dbReference>
<protein>
    <submittedName>
        <fullName evidence="2">Cof-like hydrolase</fullName>
    </submittedName>
    <submittedName>
        <fullName evidence="3">Cof-type HAD-IIB family hydrolase</fullName>
    </submittedName>
</protein>
<organism evidence="2 4">
    <name type="scientific">Capnocytophaga canis</name>
    <dbReference type="NCBI Taxonomy" id="1848903"/>
    <lineage>
        <taxon>Bacteria</taxon>
        <taxon>Pseudomonadati</taxon>
        <taxon>Bacteroidota</taxon>
        <taxon>Flavobacteriia</taxon>
        <taxon>Flavobacteriales</taxon>
        <taxon>Flavobacteriaceae</taxon>
        <taxon>Capnocytophaga</taxon>
    </lineage>
</organism>
<dbReference type="SFLD" id="SFLDS00003">
    <property type="entry name" value="Haloacid_Dehalogenase"/>
    <property type="match status" value="1"/>
</dbReference>
<dbReference type="RefSeq" id="WP_042005661.1">
    <property type="nucleotide sequence ID" value="NZ_BOQK01000004.1"/>
</dbReference>